<protein>
    <recommendedName>
        <fullName evidence="1">COMM domain-containing protein 3</fullName>
    </recommendedName>
</protein>
<dbReference type="RefSeq" id="XP_025834239.1">
    <property type="nucleotide sequence ID" value="XM_025978454.1"/>
</dbReference>
<dbReference type="PROSITE" id="PS51269">
    <property type="entry name" value="COMM"/>
    <property type="match status" value="1"/>
</dbReference>
<sequence length="217" mass="24730">MLEIDNNLKNSLKLANSNALSDENFKNLVQHCFNALTKKSEINNINSLYGSKPDTVKEIFASVMTLIAQFGRQNLDPLEVAQFLKNECHFNANRIKIISELYEENKNDLLVVLGTIGSHLPHITDVNWKIDYKIESKYLEEASGPIFRISLITEVFDEQLQKPVQKPINFTCTTQELQDLVYKLKDAVNHCERIAKKADISEPNAVLIIRILVGSNW</sequence>
<accession>A0A7F5RE28</accession>
<dbReference type="FunCoup" id="A0A7F5RE28">
    <property type="interactions" value="12"/>
</dbReference>
<dbReference type="Proteomes" id="UP000192223">
    <property type="component" value="Unplaced"/>
</dbReference>
<dbReference type="InterPro" id="IPR017920">
    <property type="entry name" value="COMM"/>
</dbReference>
<dbReference type="KEGG" id="apln:108744146"/>
<organism evidence="4 5">
    <name type="scientific">Agrilus planipennis</name>
    <name type="common">Emerald ash borer</name>
    <name type="synonym">Agrilus marcopoli</name>
    <dbReference type="NCBI Taxonomy" id="224129"/>
    <lineage>
        <taxon>Eukaryota</taxon>
        <taxon>Metazoa</taxon>
        <taxon>Ecdysozoa</taxon>
        <taxon>Arthropoda</taxon>
        <taxon>Hexapoda</taxon>
        <taxon>Insecta</taxon>
        <taxon>Pterygota</taxon>
        <taxon>Neoptera</taxon>
        <taxon>Endopterygota</taxon>
        <taxon>Coleoptera</taxon>
        <taxon>Polyphaga</taxon>
        <taxon>Elateriformia</taxon>
        <taxon>Buprestoidea</taxon>
        <taxon>Buprestidae</taxon>
        <taxon>Agrilinae</taxon>
        <taxon>Agrilus</taxon>
    </lineage>
</organism>
<dbReference type="CDD" id="cd04751">
    <property type="entry name" value="Commd3"/>
    <property type="match status" value="1"/>
</dbReference>
<dbReference type="PANTHER" id="PTHR31159">
    <property type="entry name" value="COMM DOMAIN-CONTAINING PROTEIN 3"/>
    <property type="match status" value="1"/>
</dbReference>
<dbReference type="Pfam" id="PF07258">
    <property type="entry name" value="COMM_domain"/>
    <property type="match status" value="1"/>
</dbReference>
<dbReference type="PANTHER" id="PTHR31159:SF1">
    <property type="entry name" value="COMM DOMAIN-CONTAINING PROTEIN 3"/>
    <property type="match status" value="1"/>
</dbReference>
<feature type="domain" description="COMM" evidence="3">
    <location>
        <begin position="122"/>
        <end position="195"/>
    </location>
</feature>
<dbReference type="Pfam" id="PF21672">
    <property type="entry name" value="COMM_HN"/>
    <property type="match status" value="1"/>
</dbReference>
<evidence type="ECO:0000256" key="2">
    <source>
        <dbReference type="ARBA" id="ARBA00093469"/>
    </source>
</evidence>
<evidence type="ECO:0000256" key="1">
    <source>
        <dbReference type="ARBA" id="ARBA00016548"/>
    </source>
</evidence>
<dbReference type="InterPro" id="IPR037355">
    <property type="entry name" value="COMMD3"/>
</dbReference>
<evidence type="ECO:0000313" key="5">
    <source>
        <dbReference type="RefSeq" id="XP_025834239.1"/>
    </source>
</evidence>
<keyword evidence="4" id="KW-1185">Reference proteome</keyword>
<proteinExistence type="inferred from homology"/>
<comment type="similarity">
    <text evidence="2">Belongs to the COMM domain-containing protein 3 family.</text>
</comment>
<dbReference type="GeneID" id="108744146"/>
<evidence type="ECO:0000259" key="3">
    <source>
        <dbReference type="PROSITE" id="PS51269"/>
    </source>
</evidence>
<dbReference type="OrthoDB" id="1917519at2759"/>
<dbReference type="InParanoid" id="A0A7F5RE28"/>
<name>A0A7F5RE28_AGRPL</name>
<evidence type="ECO:0000313" key="4">
    <source>
        <dbReference type="Proteomes" id="UP000192223"/>
    </source>
</evidence>
<reference evidence="5" key="1">
    <citation type="submission" date="2025-08" db="UniProtKB">
        <authorList>
            <consortium name="RefSeq"/>
        </authorList>
    </citation>
    <scope>IDENTIFICATION</scope>
    <source>
        <tissue evidence="5">Entire body</tissue>
    </source>
</reference>
<gene>
    <name evidence="5" type="primary">LOC108744146</name>
</gene>
<dbReference type="GO" id="GO:0006814">
    <property type="term" value="P:sodium ion transport"/>
    <property type="evidence" value="ECO:0007669"/>
    <property type="project" value="InterPro"/>
</dbReference>
<dbReference type="AlphaFoldDB" id="A0A7F5RE28"/>